<name>A0AAX4Q3U9_9CAUD</name>
<evidence type="ECO:0008006" key="3">
    <source>
        <dbReference type="Google" id="ProtNLM"/>
    </source>
</evidence>
<proteinExistence type="predicted"/>
<dbReference type="EMBL" id="PP579741">
    <property type="protein sequence ID" value="XAG95783.1"/>
    <property type="molecule type" value="Genomic_DNA"/>
</dbReference>
<evidence type="ECO:0000313" key="1">
    <source>
        <dbReference type="EMBL" id="XAG95783.1"/>
    </source>
</evidence>
<evidence type="ECO:0000313" key="2">
    <source>
        <dbReference type="Proteomes" id="UP001437386"/>
    </source>
</evidence>
<dbReference type="Proteomes" id="UP001437386">
    <property type="component" value="Segment"/>
</dbReference>
<sequence length="71" mass="7702">MKYLVTALLLTLSGCASFDYPLNCTGYVGNSYSAPIFDSRTIGKNKEVKAGGPFQLAWVPESTFSKITCTK</sequence>
<dbReference type="PROSITE" id="PS51257">
    <property type="entry name" value="PROKAR_LIPOPROTEIN"/>
    <property type="match status" value="1"/>
</dbReference>
<reference evidence="1 2" key="1">
    <citation type="submission" date="2024-04" db="EMBL/GenBank/DDBJ databases">
        <authorList>
            <person name="Wojcicki M."/>
            <person name="Srednicka P."/>
            <person name="Shymialevich D."/>
            <person name="Sokolowska B."/>
        </authorList>
    </citation>
    <scope>NUCLEOTIDE SEQUENCE [LARGE SCALE GENOMIC DNA]</scope>
</reference>
<gene>
    <name evidence="1" type="ORF">U7154_000016</name>
</gene>
<organism evidence="1 2">
    <name type="scientific">Enterobacter phage KKP_3711</name>
    <dbReference type="NCBI Taxonomy" id="3109398"/>
    <lineage>
        <taxon>Viruses</taxon>
        <taxon>Duplodnaviria</taxon>
        <taxon>Heunggongvirae</taxon>
        <taxon>Uroviricota</taxon>
        <taxon>Caudoviricetes</taxon>
        <taxon>Demerecviridae</taxon>
        <taxon>Markadamsvirinae</taxon>
    </lineage>
</organism>
<protein>
    <recommendedName>
        <fullName evidence="3">Lipoprotein</fullName>
    </recommendedName>
</protein>
<accession>A0AAX4Q3U9</accession>
<keyword evidence="2" id="KW-1185">Reference proteome</keyword>